<comment type="subcellular location">
    <subcellularLocation>
        <location evidence="1">Nucleus</location>
    </subcellularLocation>
</comment>
<accession>A0AAD8QTD9</accession>
<feature type="region of interest" description="Disordered" evidence="3">
    <location>
        <begin position="717"/>
        <end position="764"/>
    </location>
</feature>
<evidence type="ECO:0000256" key="3">
    <source>
        <dbReference type="SAM" id="MobiDB-lite"/>
    </source>
</evidence>
<dbReference type="EMBL" id="JAUUTY010000007">
    <property type="protein sequence ID" value="KAK1608611.1"/>
    <property type="molecule type" value="Genomic_DNA"/>
</dbReference>
<keyword evidence="6" id="KW-1185">Reference proteome</keyword>
<feature type="compositionally biased region" description="Polar residues" evidence="3">
    <location>
        <begin position="589"/>
        <end position="601"/>
    </location>
</feature>
<protein>
    <recommendedName>
        <fullName evidence="4">Rad21/Rec8-like protein N-terminal domain-containing protein</fullName>
    </recommendedName>
</protein>
<feature type="compositionally biased region" description="Acidic residues" evidence="3">
    <location>
        <begin position="573"/>
        <end position="582"/>
    </location>
</feature>
<name>A0AAD8QTD9_LOLMU</name>
<comment type="caution">
    <text evidence="5">The sequence shown here is derived from an EMBL/GenBank/DDBJ whole genome shotgun (WGS) entry which is preliminary data.</text>
</comment>
<dbReference type="GO" id="GO:0007062">
    <property type="term" value="P:sister chromatid cohesion"/>
    <property type="evidence" value="ECO:0007669"/>
    <property type="project" value="InterPro"/>
</dbReference>
<dbReference type="Proteomes" id="UP001231189">
    <property type="component" value="Unassembled WGS sequence"/>
</dbReference>
<feature type="domain" description="Rad21/Rec8-like protein N-terminal" evidence="4">
    <location>
        <begin position="1"/>
        <end position="99"/>
    </location>
</feature>
<gene>
    <name evidence="5" type="ORF">QYE76_032284</name>
</gene>
<keyword evidence="2" id="KW-0539">Nucleus</keyword>
<dbReference type="InterPro" id="IPR006910">
    <property type="entry name" value="Rad21_Rec8_N"/>
</dbReference>
<sequence length="815" mass="89521">MFYSQSILARKSPLGTVWIAAHLERKVKKAQVDGIDIPTYAQSIMFPEVPIALRLSGHLLLGLVRIYSWKVNYLFQDCNRMLSTIRTAFASVEVDLPFDADRAPFEVITLPETFNLDDINLDDAIRQMETPDNHRKTFEQITLSEEQYVTITLDEDGRAEPSPAGRSLFIEPEPPEQGTFPPFPEDAMFVDPPEGSLPANTTNGDAMFVDPPEGSLPANTTNGDAMSVDPPEDSLPANTINGEQDSPERLREAPESLLSFKGVIDGSDPMDEDPSPFIYKATTPAAMDSSVSAGRGSLPGTSIPNVSRSISHDPIEDEDPSGTGISLPVFVLEPSPPQVQDNKRKRTLEVQENKRSRIFDENIVISNDYMGKQIAGKELCKLASKRKKLPHTAVDIWKYNRIRQKDSFFFEPLVHGMCTDLHNVYKAEYPQASASGAESASHEQANDVGNVEQDALPERHLTPKSPGNADVQPDTATSPGNAEAQPEPHLTPMSPENGDATPFDFAPELPRFSPGGNQSPVRYDDTPFKTPGGTPQSRPGGTGATEIPATYGSYASPGQSTRVSDPNGSPFPFDDELEEDLPEIPGLISTPSMISSASTGTTGLGLLPSISETRYLQPHQMINGGNSNMENSISGMIEEQNEYVGYNSDDSEMEENLQHEAGWSEDEFDIAYDEFDNDDNHGEHTDDQNDENHAEHTDSLNTSEAQFDTQLEYDYYGESDLDTGHTDDVEGASVPEDSVDMSQATPSASQPEKPQKGSNGNEYPDSDRDLYWMIKQMTFISEAAAYSFYNRYAFDYGFSVRLDQECAAAGRVVIS</sequence>
<dbReference type="GO" id="GO:1990414">
    <property type="term" value="P:replication-born double-strand break repair via sister chromatid exchange"/>
    <property type="evidence" value="ECO:0007669"/>
    <property type="project" value="TreeGrafter"/>
</dbReference>
<feature type="region of interest" description="Disordered" evidence="3">
    <location>
        <begin position="674"/>
        <end position="702"/>
    </location>
</feature>
<evidence type="ECO:0000313" key="5">
    <source>
        <dbReference type="EMBL" id="KAK1608611.1"/>
    </source>
</evidence>
<reference evidence="5" key="1">
    <citation type="submission" date="2023-07" db="EMBL/GenBank/DDBJ databases">
        <title>A chromosome-level genome assembly of Lolium multiflorum.</title>
        <authorList>
            <person name="Chen Y."/>
            <person name="Copetti D."/>
            <person name="Kolliker R."/>
            <person name="Studer B."/>
        </authorList>
    </citation>
    <scope>NUCLEOTIDE SEQUENCE</scope>
    <source>
        <strain evidence="5">02402/16</strain>
        <tissue evidence="5">Leaf</tissue>
    </source>
</reference>
<dbReference type="GO" id="GO:0003682">
    <property type="term" value="F:chromatin binding"/>
    <property type="evidence" value="ECO:0007669"/>
    <property type="project" value="TreeGrafter"/>
</dbReference>
<proteinExistence type="predicted"/>
<dbReference type="PANTHER" id="PTHR12585">
    <property type="entry name" value="SCC1 / RAD21 FAMILY MEMBER"/>
    <property type="match status" value="1"/>
</dbReference>
<evidence type="ECO:0000256" key="1">
    <source>
        <dbReference type="ARBA" id="ARBA00004123"/>
    </source>
</evidence>
<feature type="compositionally biased region" description="Basic and acidic residues" evidence="3">
    <location>
        <begin position="678"/>
        <end position="698"/>
    </location>
</feature>
<evidence type="ECO:0000313" key="6">
    <source>
        <dbReference type="Proteomes" id="UP001231189"/>
    </source>
</evidence>
<dbReference type="AlphaFoldDB" id="A0AAD8QTD9"/>
<feature type="compositionally biased region" description="Polar residues" evidence="3">
    <location>
        <begin position="740"/>
        <end position="761"/>
    </location>
</feature>
<dbReference type="Pfam" id="PF04825">
    <property type="entry name" value="Rad21_Rec8_N"/>
    <property type="match status" value="1"/>
</dbReference>
<dbReference type="GO" id="GO:0008278">
    <property type="term" value="C:cohesin complex"/>
    <property type="evidence" value="ECO:0007669"/>
    <property type="project" value="InterPro"/>
</dbReference>
<dbReference type="InterPro" id="IPR039781">
    <property type="entry name" value="Rad21/Rec8-like"/>
</dbReference>
<organism evidence="5 6">
    <name type="scientific">Lolium multiflorum</name>
    <name type="common">Italian ryegrass</name>
    <name type="synonym">Lolium perenne subsp. multiflorum</name>
    <dbReference type="NCBI Taxonomy" id="4521"/>
    <lineage>
        <taxon>Eukaryota</taxon>
        <taxon>Viridiplantae</taxon>
        <taxon>Streptophyta</taxon>
        <taxon>Embryophyta</taxon>
        <taxon>Tracheophyta</taxon>
        <taxon>Spermatophyta</taxon>
        <taxon>Magnoliopsida</taxon>
        <taxon>Liliopsida</taxon>
        <taxon>Poales</taxon>
        <taxon>Poaceae</taxon>
        <taxon>BOP clade</taxon>
        <taxon>Pooideae</taxon>
        <taxon>Poodae</taxon>
        <taxon>Poeae</taxon>
        <taxon>Poeae Chloroplast Group 2 (Poeae type)</taxon>
        <taxon>Loliodinae</taxon>
        <taxon>Loliinae</taxon>
        <taxon>Lolium</taxon>
    </lineage>
</organism>
<evidence type="ECO:0000259" key="4">
    <source>
        <dbReference type="Pfam" id="PF04825"/>
    </source>
</evidence>
<evidence type="ECO:0000256" key="2">
    <source>
        <dbReference type="ARBA" id="ARBA00023242"/>
    </source>
</evidence>
<feature type="region of interest" description="Disordered" evidence="3">
    <location>
        <begin position="458"/>
        <end position="606"/>
    </location>
</feature>
<dbReference type="PANTHER" id="PTHR12585:SF55">
    <property type="entry name" value="SISTER CHROMATID COHESION 1 PROTEIN 3"/>
    <property type="match status" value="1"/>
</dbReference>
<dbReference type="GO" id="GO:0005634">
    <property type="term" value="C:nucleus"/>
    <property type="evidence" value="ECO:0007669"/>
    <property type="project" value="UniProtKB-SubCell"/>
</dbReference>
<dbReference type="CDD" id="cd21793">
    <property type="entry name" value="Rad21_Rec8_M_AtSYN1-like"/>
    <property type="match status" value="1"/>
</dbReference>
<feature type="region of interest" description="Disordered" evidence="3">
    <location>
        <begin position="212"/>
        <end position="249"/>
    </location>
</feature>
<feature type="compositionally biased region" description="Polar residues" evidence="3">
    <location>
        <begin position="556"/>
        <end position="567"/>
    </location>
</feature>